<organism evidence="1 2">
    <name type="scientific">Candidatus Collierbacteria bacterium CG09_land_8_20_14_0_10_46_12</name>
    <dbReference type="NCBI Taxonomy" id="1974533"/>
    <lineage>
        <taxon>Bacteria</taxon>
        <taxon>Candidatus Collieribacteriota</taxon>
    </lineage>
</organism>
<gene>
    <name evidence="1" type="ORF">COT54_03295</name>
</gene>
<dbReference type="AlphaFoldDB" id="A0A2H0WYG3"/>
<dbReference type="Proteomes" id="UP000229574">
    <property type="component" value="Unassembled WGS sequence"/>
</dbReference>
<comment type="caution">
    <text evidence="1">The sequence shown here is derived from an EMBL/GenBank/DDBJ whole genome shotgun (WGS) entry which is preliminary data.</text>
</comment>
<evidence type="ECO:0000313" key="1">
    <source>
        <dbReference type="EMBL" id="PIS17692.1"/>
    </source>
</evidence>
<reference evidence="2" key="1">
    <citation type="submission" date="2017-09" db="EMBL/GenBank/DDBJ databases">
        <title>Depth-based differentiation of microbial function through sediment-hosted aquifers and enrichment of novel symbionts in the deep terrestrial subsurface.</title>
        <authorList>
            <person name="Probst A.J."/>
            <person name="Ladd B."/>
            <person name="Jarett J.K."/>
            <person name="Geller-Mcgrath D.E."/>
            <person name="Sieber C.M.K."/>
            <person name="Emerson J.B."/>
            <person name="Anantharaman K."/>
            <person name="Thomas B.C."/>
            <person name="Malmstrom R."/>
            <person name="Stieglmeier M."/>
            <person name="Klingl A."/>
            <person name="Woyke T."/>
            <person name="Ryan C.M."/>
            <person name="Banfield J.F."/>
        </authorList>
    </citation>
    <scope>NUCLEOTIDE SEQUENCE [LARGE SCALE GENOMIC DNA]</scope>
</reference>
<evidence type="ECO:0000313" key="2">
    <source>
        <dbReference type="Proteomes" id="UP000229574"/>
    </source>
</evidence>
<proteinExistence type="predicted"/>
<name>A0A2H0WYG3_9BACT</name>
<sequence>MVPRNHSNFIWLNINEQYLKLKYLSKAKEVIEKCNLITETRKLVDKQGKEITFFSLEFGKTRVIIKKKGTGKHKFQSVMPIYPRTKNKKRRLRRS</sequence>
<accession>A0A2H0WYG3</accession>
<protein>
    <submittedName>
        <fullName evidence="1">Uncharacterized protein</fullName>
    </submittedName>
</protein>
<dbReference type="EMBL" id="PEYY01000124">
    <property type="protein sequence ID" value="PIS17692.1"/>
    <property type="molecule type" value="Genomic_DNA"/>
</dbReference>